<dbReference type="OrthoDB" id="5288586at2759"/>
<organism evidence="3 4">
    <name type="scientific">Sclerotinia borealis (strain F-4128)</name>
    <dbReference type="NCBI Taxonomy" id="1432307"/>
    <lineage>
        <taxon>Eukaryota</taxon>
        <taxon>Fungi</taxon>
        <taxon>Dikarya</taxon>
        <taxon>Ascomycota</taxon>
        <taxon>Pezizomycotina</taxon>
        <taxon>Leotiomycetes</taxon>
        <taxon>Helotiales</taxon>
        <taxon>Sclerotiniaceae</taxon>
        <taxon>Sclerotinia</taxon>
    </lineage>
</organism>
<dbReference type="HOGENOM" id="CLU_061825_0_0_1"/>
<keyword evidence="4" id="KW-1185">Reference proteome</keyword>
<dbReference type="InterPro" id="IPR010699">
    <property type="entry name" value="DUF1275"/>
</dbReference>
<keyword evidence="2" id="KW-0812">Transmembrane</keyword>
<keyword evidence="2" id="KW-1133">Transmembrane helix</keyword>
<evidence type="ECO:0000313" key="4">
    <source>
        <dbReference type="Proteomes" id="UP000019487"/>
    </source>
</evidence>
<protein>
    <recommendedName>
        <fullName evidence="5">DUF1275 domain protein</fullName>
    </recommendedName>
</protein>
<keyword evidence="2" id="KW-0472">Membrane</keyword>
<dbReference type="AlphaFoldDB" id="W9C834"/>
<evidence type="ECO:0000256" key="1">
    <source>
        <dbReference type="SAM" id="MobiDB-lite"/>
    </source>
</evidence>
<feature type="region of interest" description="Disordered" evidence="1">
    <location>
        <begin position="1"/>
        <end position="40"/>
    </location>
</feature>
<feature type="transmembrane region" description="Helical" evidence="2">
    <location>
        <begin position="83"/>
        <end position="102"/>
    </location>
</feature>
<name>W9C834_SCLBF</name>
<dbReference type="Pfam" id="PF06912">
    <property type="entry name" value="DUF1275"/>
    <property type="match status" value="1"/>
</dbReference>
<gene>
    <name evidence="3" type="ORF">SBOR_8600</name>
</gene>
<comment type="caution">
    <text evidence="3">The sequence shown here is derived from an EMBL/GenBank/DDBJ whole genome shotgun (WGS) entry which is preliminary data.</text>
</comment>
<feature type="transmembrane region" description="Helical" evidence="2">
    <location>
        <begin position="266"/>
        <end position="287"/>
    </location>
</feature>
<dbReference type="EMBL" id="AYSA01000551">
    <property type="protein sequence ID" value="ESZ91029.1"/>
    <property type="molecule type" value="Genomic_DNA"/>
</dbReference>
<feature type="transmembrane region" description="Helical" evidence="2">
    <location>
        <begin position="114"/>
        <end position="133"/>
    </location>
</feature>
<sequence>MLKASSIRESDTEAGASVGAQSSLPTTEVSSPNRSYNGSIKESHDSVLTRARSHFSEEITLVHADIPIIACALVSGICDSSAYNAWTCFVSMQTGNTIFLALGASGQPISHPYGWVKSLMSIFFFLCGCLFFAQTRHFGAGKSRGILSLSFLLQGICVIIAAALVQGKVVPEPFGVNGIADEVDFIDLIPLAFLAFQSGGQIVTSRILGFNEVPTTVLTSVYCDIASDPKIFAWDNVKRNRRVGAVLAILSGGIAGGWISRSSAGLSAALWLAAAIKLTISFSWAVWKSKPVALINALSAGANWHKFLDHKTQFSSTVGRVELSGRLWDHGSSH</sequence>
<evidence type="ECO:0000313" key="3">
    <source>
        <dbReference type="EMBL" id="ESZ91029.1"/>
    </source>
</evidence>
<reference evidence="3 4" key="1">
    <citation type="journal article" date="2014" name="Genome Announc.">
        <title>Draft genome sequence of Sclerotinia borealis, a psychrophilic plant pathogenic fungus.</title>
        <authorList>
            <person name="Mardanov A.V."/>
            <person name="Beletsky A.V."/>
            <person name="Kadnikov V.V."/>
            <person name="Ignatov A.N."/>
            <person name="Ravin N.V."/>
        </authorList>
    </citation>
    <scope>NUCLEOTIDE SEQUENCE [LARGE SCALE GENOMIC DNA]</scope>
    <source>
        <strain evidence="4">F-4157</strain>
    </source>
</reference>
<accession>W9C834</accession>
<dbReference type="PANTHER" id="PTHR37488">
    <property type="entry name" value="DUF1275 DOMAIN-CONTAINING PROTEIN"/>
    <property type="match status" value="1"/>
</dbReference>
<feature type="compositionally biased region" description="Basic and acidic residues" evidence="1">
    <location>
        <begin position="1"/>
        <end position="11"/>
    </location>
</feature>
<proteinExistence type="predicted"/>
<feature type="transmembrane region" description="Helical" evidence="2">
    <location>
        <begin position="243"/>
        <end position="260"/>
    </location>
</feature>
<dbReference type="Proteomes" id="UP000019487">
    <property type="component" value="Unassembled WGS sequence"/>
</dbReference>
<evidence type="ECO:0008006" key="5">
    <source>
        <dbReference type="Google" id="ProtNLM"/>
    </source>
</evidence>
<feature type="transmembrane region" description="Helical" evidence="2">
    <location>
        <begin position="145"/>
        <end position="165"/>
    </location>
</feature>
<evidence type="ECO:0000256" key="2">
    <source>
        <dbReference type="SAM" id="Phobius"/>
    </source>
</evidence>
<feature type="compositionally biased region" description="Polar residues" evidence="1">
    <location>
        <begin position="19"/>
        <end position="40"/>
    </location>
</feature>
<dbReference type="PANTHER" id="PTHR37488:SF7">
    <property type="entry name" value="DUF1275 DOMAIN PROTEIN"/>
    <property type="match status" value="1"/>
</dbReference>